<organism evidence="11 12">
    <name type="scientific">Salinispora arenicola</name>
    <dbReference type="NCBI Taxonomy" id="168697"/>
    <lineage>
        <taxon>Bacteria</taxon>
        <taxon>Bacillati</taxon>
        <taxon>Actinomycetota</taxon>
        <taxon>Actinomycetes</taxon>
        <taxon>Micromonosporales</taxon>
        <taxon>Micromonosporaceae</taxon>
        <taxon>Salinispora</taxon>
    </lineage>
</organism>
<dbReference type="PANTHER" id="PTHR32243:SF50">
    <property type="entry name" value="MALTOSE_MALTODEXTRIN TRANSPORT SYSTEM PERMEASE PROTEIN MALG"/>
    <property type="match status" value="1"/>
</dbReference>
<evidence type="ECO:0000313" key="12">
    <source>
        <dbReference type="Proteomes" id="UP000677457"/>
    </source>
</evidence>
<keyword evidence="8 9" id="KW-0472">Membrane</keyword>
<evidence type="ECO:0000313" key="11">
    <source>
        <dbReference type="EMBL" id="GIM85036.1"/>
    </source>
</evidence>
<evidence type="ECO:0000256" key="9">
    <source>
        <dbReference type="RuleBase" id="RU363032"/>
    </source>
</evidence>
<comment type="similarity">
    <text evidence="2">Belongs to the binding-protein-dependent transport system permease family. MalFG subfamily.</text>
</comment>
<evidence type="ECO:0000256" key="8">
    <source>
        <dbReference type="ARBA" id="ARBA00023136"/>
    </source>
</evidence>
<accession>A0ABQ4JQR0</accession>
<evidence type="ECO:0000259" key="10">
    <source>
        <dbReference type="PROSITE" id="PS50928"/>
    </source>
</evidence>
<dbReference type="EMBL" id="BOQM01000011">
    <property type="protein sequence ID" value="GIM85036.1"/>
    <property type="molecule type" value="Genomic_DNA"/>
</dbReference>
<evidence type="ECO:0000256" key="2">
    <source>
        <dbReference type="ARBA" id="ARBA00009047"/>
    </source>
</evidence>
<feature type="transmembrane region" description="Helical" evidence="9">
    <location>
        <begin position="37"/>
        <end position="62"/>
    </location>
</feature>
<dbReference type="Pfam" id="PF00528">
    <property type="entry name" value="BPD_transp_1"/>
    <property type="match status" value="1"/>
</dbReference>
<dbReference type="InterPro" id="IPR050901">
    <property type="entry name" value="BP-dep_ABC_trans_perm"/>
</dbReference>
<feature type="transmembrane region" description="Helical" evidence="9">
    <location>
        <begin position="136"/>
        <end position="156"/>
    </location>
</feature>
<proteinExistence type="inferred from homology"/>
<dbReference type="PROSITE" id="PS50928">
    <property type="entry name" value="ABC_TM1"/>
    <property type="match status" value="1"/>
</dbReference>
<comment type="caution">
    <text evidence="11">The sequence shown here is derived from an EMBL/GenBank/DDBJ whole genome shotgun (WGS) entry which is preliminary data.</text>
</comment>
<feature type="transmembrane region" description="Helical" evidence="9">
    <location>
        <begin position="272"/>
        <end position="291"/>
    </location>
</feature>
<gene>
    <name evidence="11" type="ORF">Sar04_20410</name>
</gene>
<comment type="subcellular location">
    <subcellularLocation>
        <location evidence="1 9">Cell membrane</location>
        <topology evidence="1 9">Multi-pass membrane protein</topology>
    </subcellularLocation>
</comment>
<feature type="domain" description="ABC transmembrane type-1" evidence="10">
    <location>
        <begin position="100"/>
        <end position="291"/>
    </location>
</feature>
<reference evidence="11 12" key="1">
    <citation type="submission" date="2021-03" db="EMBL/GenBank/DDBJ databases">
        <title>Whole genome shotgun sequence of Salinispora arenicola NBRC 105043.</title>
        <authorList>
            <person name="Komaki H."/>
            <person name="Tamura T."/>
        </authorList>
    </citation>
    <scope>NUCLEOTIDE SEQUENCE [LARGE SCALE GENOMIC DNA]</scope>
    <source>
        <strain evidence="11 12">NBRC 105043</strain>
    </source>
</reference>
<name>A0ABQ4JQR0_SALAC</name>
<keyword evidence="5" id="KW-0762">Sugar transport</keyword>
<keyword evidence="6 9" id="KW-0812">Transmembrane</keyword>
<protein>
    <submittedName>
        <fullName evidence="11">ABC transporter permease</fullName>
    </submittedName>
</protein>
<dbReference type="Gene3D" id="1.10.3720.10">
    <property type="entry name" value="MetI-like"/>
    <property type="match status" value="1"/>
</dbReference>
<keyword evidence="4" id="KW-1003">Cell membrane</keyword>
<evidence type="ECO:0000256" key="6">
    <source>
        <dbReference type="ARBA" id="ARBA00022692"/>
    </source>
</evidence>
<dbReference type="Proteomes" id="UP000677457">
    <property type="component" value="Unassembled WGS sequence"/>
</dbReference>
<dbReference type="InterPro" id="IPR000515">
    <property type="entry name" value="MetI-like"/>
</dbReference>
<feature type="transmembrane region" description="Helical" evidence="9">
    <location>
        <begin position="224"/>
        <end position="247"/>
    </location>
</feature>
<keyword evidence="12" id="KW-1185">Reference proteome</keyword>
<evidence type="ECO:0000256" key="1">
    <source>
        <dbReference type="ARBA" id="ARBA00004651"/>
    </source>
</evidence>
<evidence type="ECO:0000256" key="5">
    <source>
        <dbReference type="ARBA" id="ARBA00022597"/>
    </source>
</evidence>
<sequence>MVMSQATVSVEAEAEVAVPAAPTGTARRTGRSRRGRAASLLLHGALTVASLIAIGPIVWVLLSSFKPGYAVQSTDLALVEDPTLSNYRYVLFDTSFLRWLANSVLVAALTMVIGIFLSATTGYAVSRFNFPGRRPLMMVFLVTQMFPVAILIVPIYTIMARLGLINTLPSLVIAYLTIAIPFCAWMLKGYFDSIPTTLDEAAALDGCGPFVTFWRVVLPLARPAIAVTAFYTFLTAWGEVAYASAFIQTDDQFTLAYGLQQFVPRFNPQWEYLTAAAVLVTVPAGLVFLFAQRHLVSGLTAGGTKG</sequence>
<evidence type="ECO:0000256" key="3">
    <source>
        <dbReference type="ARBA" id="ARBA00022448"/>
    </source>
</evidence>
<keyword evidence="7 9" id="KW-1133">Transmembrane helix</keyword>
<feature type="transmembrane region" description="Helical" evidence="9">
    <location>
        <begin position="168"/>
        <end position="187"/>
    </location>
</feature>
<dbReference type="PANTHER" id="PTHR32243">
    <property type="entry name" value="MALTOSE TRANSPORT SYSTEM PERMEASE-RELATED"/>
    <property type="match status" value="1"/>
</dbReference>
<keyword evidence="3 9" id="KW-0813">Transport</keyword>
<evidence type="ECO:0000256" key="7">
    <source>
        <dbReference type="ARBA" id="ARBA00022989"/>
    </source>
</evidence>
<evidence type="ECO:0000256" key="4">
    <source>
        <dbReference type="ARBA" id="ARBA00022475"/>
    </source>
</evidence>
<dbReference type="SUPFAM" id="SSF161098">
    <property type="entry name" value="MetI-like"/>
    <property type="match status" value="1"/>
</dbReference>
<dbReference type="CDD" id="cd06261">
    <property type="entry name" value="TM_PBP2"/>
    <property type="match status" value="1"/>
</dbReference>
<dbReference type="InterPro" id="IPR035906">
    <property type="entry name" value="MetI-like_sf"/>
</dbReference>
<feature type="transmembrane region" description="Helical" evidence="9">
    <location>
        <begin position="99"/>
        <end position="124"/>
    </location>
</feature>